<dbReference type="SUPFAM" id="SSF47459">
    <property type="entry name" value="HLH, helix-loop-helix DNA-binding domain"/>
    <property type="match status" value="1"/>
</dbReference>
<evidence type="ECO:0000313" key="9">
    <source>
        <dbReference type="EMBL" id="KAK9093977.1"/>
    </source>
</evidence>
<sequence>MKTEVGIGVVGGGGGVWSDEDKAMVVEVLGVRAFDYLTTCTVSLEGLLGGVGSNEGLQEKLSWIVENPNNDSSFSWNYAIFWQISRSKSGDLVLGWGDGCCRKEGEESNPNPISKPPFYDELRRNTRKTVLEKLHAFFAGLDEENYVLGLDYVTDIEMFFLASMYFSFPCGKGAPGKALQNGKHLWLSDALKSSPEYCERSFLARAARIQTFVLVPTNTGVVELGSVKSMPENLEVLWNIRSMFSMVPPAAIQLKPITAVVVKNEKENGVVSNFNFGDRQDECPKIFGYNLNPVYSNKMDERVINGMPIAIDRNSRNGTPMGMAKEGCYGSQNADSNQSKFGNGFMATGNGNVPTKKSFACNNRIIEDVARSQFQPQKQPYKQIDFSEGTTPRASMVAWPSTAVESDHSDPEVSCREDQAGPEQRPKKRGRKPANGREEPLNHVEAERQRREKLNQRFYALRAVVPNISKMDKASLLGDAISYITELQNKLKDMEAERHNLENPSNVDIKVEDDEVTVRVSCPGDAHPVSRVLQTLNDSRVTLLDSKVSAANDTVLHTFVVKSQGPEQLMKDKLIAAFSCDHSMLQPLSSVE</sequence>
<feature type="region of interest" description="Disordered" evidence="7">
    <location>
        <begin position="400"/>
        <end position="449"/>
    </location>
</feature>
<dbReference type="PROSITE" id="PS50888">
    <property type="entry name" value="BHLH"/>
    <property type="match status" value="1"/>
</dbReference>
<dbReference type="Proteomes" id="UP001419268">
    <property type="component" value="Unassembled WGS sequence"/>
</dbReference>
<dbReference type="InterPro" id="IPR036638">
    <property type="entry name" value="HLH_DNA-bd_sf"/>
</dbReference>
<keyword evidence="3 5" id="KW-0804">Transcription</keyword>
<organism evidence="9 10">
    <name type="scientific">Stephania cephalantha</name>
    <dbReference type="NCBI Taxonomy" id="152367"/>
    <lineage>
        <taxon>Eukaryota</taxon>
        <taxon>Viridiplantae</taxon>
        <taxon>Streptophyta</taxon>
        <taxon>Embryophyta</taxon>
        <taxon>Tracheophyta</taxon>
        <taxon>Spermatophyta</taxon>
        <taxon>Magnoliopsida</taxon>
        <taxon>Ranunculales</taxon>
        <taxon>Menispermaceae</taxon>
        <taxon>Menispermoideae</taxon>
        <taxon>Cissampelideae</taxon>
        <taxon>Stephania</taxon>
    </lineage>
</organism>
<reference evidence="9 10" key="1">
    <citation type="submission" date="2024-01" db="EMBL/GenBank/DDBJ databases">
        <title>Genome assemblies of Stephania.</title>
        <authorList>
            <person name="Yang L."/>
        </authorList>
    </citation>
    <scope>NUCLEOTIDE SEQUENCE [LARGE SCALE GENOMIC DNA]</scope>
    <source>
        <strain evidence="9">JXDWG</strain>
        <tissue evidence="9">Leaf</tissue>
    </source>
</reference>
<evidence type="ECO:0000256" key="2">
    <source>
        <dbReference type="ARBA" id="ARBA00023015"/>
    </source>
</evidence>
<evidence type="ECO:0000256" key="6">
    <source>
        <dbReference type="SAM" id="Coils"/>
    </source>
</evidence>
<dbReference type="GO" id="GO:0000976">
    <property type="term" value="F:transcription cis-regulatory region binding"/>
    <property type="evidence" value="ECO:0007669"/>
    <property type="project" value="TreeGrafter"/>
</dbReference>
<dbReference type="FunFam" id="4.10.280.10:FF:000078">
    <property type="entry name" value="Transcription factor bHLH13"/>
    <property type="match status" value="1"/>
</dbReference>
<accession>A0AAP0ENH4</accession>
<evidence type="ECO:0000256" key="4">
    <source>
        <dbReference type="ARBA" id="ARBA00023242"/>
    </source>
</evidence>
<dbReference type="Gene3D" id="4.10.280.10">
    <property type="entry name" value="Helix-loop-helix DNA-binding domain"/>
    <property type="match status" value="1"/>
</dbReference>
<gene>
    <name evidence="9" type="ORF">Scep_025446</name>
</gene>
<dbReference type="SMART" id="SM00353">
    <property type="entry name" value="HLH"/>
    <property type="match status" value="1"/>
</dbReference>
<feature type="domain" description="BHLH" evidence="8">
    <location>
        <begin position="438"/>
        <end position="487"/>
    </location>
</feature>
<dbReference type="PANTHER" id="PTHR11514">
    <property type="entry name" value="MYC"/>
    <property type="match status" value="1"/>
</dbReference>
<evidence type="ECO:0000256" key="5">
    <source>
        <dbReference type="RuleBase" id="RU369104"/>
    </source>
</evidence>
<feature type="coiled-coil region" evidence="6">
    <location>
        <begin position="477"/>
        <end position="504"/>
    </location>
</feature>
<dbReference type="InterPro" id="IPR025610">
    <property type="entry name" value="MYC/MYB_N"/>
</dbReference>
<evidence type="ECO:0000256" key="1">
    <source>
        <dbReference type="ARBA" id="ARBA00004123"/>
    </source>
</evidence>
<keyword evidence="10" id="KW-1185">Reference proteome</keyword>
<protein>
    <recommendedName>
        <fullName evidence="5">Transcription factor</fullName>
        <shortName evidence="5">bHLH transcription factor</shortName>
    </recommendedName>
    <alternativeName>
        <fullName evidence="5">Basic helix-loop-helix protein</fullName>
    </alternativeName>
</protein>
<dbReference type="PANTHER" id="PTHR11514:SF47">
    <property type="entry name" value="TRANSCRIPTION FACTOR BHLH13"/>
    <property type="match status" value="1"/>
</dbReference>
<comment type="subcellular location">
    <subcellularLocation>
        <location evidence="1 5">Nucleus</location>
    </subcellularLocation>
</comment>
<comment type="caution">
    <text evidence="9">The sequence shown here is derived from an EMBL/GenBank/DDBJ whole genome shotgun (WGS) entry which is preliminary data.</text>
</comment>
<dbReference type="CDD" id="cd11449">
    <property type="entry name" value="bHLH_AtAIB_like"/>
    <property type="match status" value="1"/>
</dbReference>
<dbReference type="EMBL" id="JBBNAG010000011">
    <property type="protein sequence ID" value="KAK9093977.1"/>
    <property type="molecule type" value="Genomic_DNA"/>
</dbReference>
<keyword evidence="6" id="KW-0175">Coiled coil</keyword>
<dbReference type="Pfam" id="PF00010">
    <property type="entry name" value="HLH"/>
    <property type="match status" value="1"/>
</dbReference>
<evidence type="ECO:0000313" key="10">
    <source>
        <dbReference type="Proteomes" id="UP001419268"/>
    </source>
</evidence>
<evidence type="ECO:0000259" key="8">
    <source>
        <dbReference type="PROSITE" id="PS50888"/>
    </source>
</evidence>
<keyword evidence="4 5" id="KW-0539">Nucleus</keyword>
<feature type="compositionally biased region" description="Basic and acidic residues" evidence="7">
    <location>
        <begin position="435"/>
        <end position="449"/>
    </location>
</feature>
<feature type="compositionally biased region" description="Basic and acidic residues" evidence="7">
    <location>
        <begin position="405"/>
        <end position="419"/>
    </location>
</feature>
<dbReference type="AlphaFoldDB" id="A0AAP0ENH4"/>
<dbReference type="GO" id="GO:0005634">
    <property type="term" value="C:nucleus"/>
    <property type="evidence" value="ECO:0007669"/>
    <property type="project" value="UniProtKB-SubCell"/>
</dbReference>
<dbReference type="GO" id="GO:0003700">
    <property type="term" value="F:DNA-binding transcription factor activity"/>
    <property type="evidence" value="ECO:0007669"/>
    <property type="project" value="InterPro"/>
</dbReference>
<dbReference type="GO" id="GO:0046983">
    <property type="term" value="F:protein dimerization activity"/>
    <property type="evidence" value="ECO:0007669"/>
    <property type="project" value="InterPro"/>
</dbReference>
<evidence type="ECO:0000256" key="3">
    <source>
        <dbReference type="ARBA" id="ARBA00023163"/>
    </source>
</evidence>
<dbReference type="InterPro" id="IPR011598">
    <property type="entry name" value="bHLH_dom"/>
</dbReference>
<keyword evidence="2 5" id="KW-0805">Transcription regulation</keyword>
<dbReference type="InterPro" id="IPR045084">
    <property type="entry name" value="AIB/MYC-like"/>
</dbReference>
<dbReference type="Pfam" id="PF14215">
    <property type="entry name" value="bHLH-MYC_N"/>
    <property type="match status" value="1"/>
</dbReference>
<name>A0AAP0ENH4_9MAGN</name>
<proteinExistence type="predicted"/>
<evidence type="ECO:0000256" key="7">
    <source>
        <dbReference type="SAM" id="MobiDB-lite"/>
    </source>
</evidence>